<gene>
    <name evidence="2" type="ORF">FYJ59_03235</name>
</gene>
<name>A0A6L5YH53_9FIRM</name>
<dbReference type="Proteomes" id="UP000476055">
    <property type="component" value="Unassembled WGS sequence"/>
</dbReference>
<dbReference type="EMBL" id="VUMU01000002">
    <property type="protein sequence ID" value="MST57268.1"/>
    <property type="molecule type" value="Genomic_DNA"/>
</dbReference>
<dbReference type="InterPro" id="IPR023385">
    <property type="entry name" value="YopX-like_C"/>
</dbReference>
<comment type="caution">
    <text evidence="2">The sequence shown here is derived from an EMBL/GenBank/DDBJ whole genome shotgun (WGS) entry which is preliminary data.</text>
</comment>
<dbReference type="AlphaFoldDB" id="A0A6L5YH53"/>
<evidence type="ECO:0000313" key="3">
    <source>
        <dbReference type="Proteomes" id="UP000476055"/>
    </source>
</evidence>
<proteinExistence type="predicted"/>
<keyword evidence="3" id="KW-1185">Reference proteome</keyword>
<dbReference type="InterPro" id="IPR010024">
    <property type="entry name" value="CHP16711"/>
</dbReference>
<evidence type="ECO:0000313" key="2">
    <source>
        <dbReference type="EMBL" id="MST57268.1"/>
    </source>
</evidence>
<evidence type="ECO:0000259" key="1">
    <source>
        <dbReference type="Pfam" id="PF09643"/>
    </source>
</evidence>
<accession>A0A6L5YH53</accession>
<reference evidence="2 3" key="1">
    <citation type="submission" date="2019-08" db="EMBL/GenBank/DDBJ databases">
        <title>In-depth cultivation of the pig gut microbiome towards novel bacterial diversity and tailored functional studies.</title>
        <authorList>
            <person name="Wylensek D."/>
            <person name="Hitch T.C.A."/>
            <person name="Clavel T."/>
        </authorList>
    </citation>
    <scope>NUCLEOTIDE SEQUENCE [LARGE SCALE GENOMIC DNA]</scope>
    <source>
        <strain evidence="2 3">WCA3-601-WT-6H</strain>
    </source>
</reference>
<organism evidence="2 3">
    <name type="scientific">Waltera intestinalis</name>
    <dbReference type="NCBI Taxonomy" id="2606635"/>
    <lineage>
        <taxon>Bacteria</taxon>
        <taxon>Bacillati</taxon>
        <taxon>Bacillota</taxon>
        <taxon>Clostridia</taxon>
        <taxon>Lachnospirales</taxon>
        <taxon>Lachnospiraceae</taxon>
        <taxon>Waltera</taxon>
    </lineage>
</organism>
<dbReference type="InterPro" id="IPR019096">
    <property type="entry name" value="YopX_protein"/>
</dbReference>
<dbReference type="Gene3D" id="2.30.30.290">
    <property type="entry name" value="YopX-like domains"/>
    <property type="match status" value="1"/>
</dbReference>
<sequence>MVTERKRGMRMQNRYLFKAKRKDDGEWVFGGLSYCEKTNAYFITNMGKDHISYICFHKEVDSNTICQCTGLKDKNGKLIWENDIVKGKYYDNGKSHRHIGQVKYIYEAYKVVGVKQYTGYHAHLDGSYEVIGNIFDNPELLEE</sequence>
<dbReference type="SUPFAM" id="SSF159006">
    <property type="entry name" value="YopX-like"/>
    <property type="match status" value="1"/>
</dbReference>
<protein>
    <recommendedName>
        <fullName evidence="1">YopX protein domain-containing protein</fullName>
    </recommendedName>
</protein>
<feature type="domain" description="YopX protein" evidence="1">
    <location>
        <begin position="17"/>
        <end position="142"/>
    </location>
</feature>
<dbReference type="NCBIfam" id="TIGR01671">
    <property type="entry name" value="phage_TIGR01671"/>
    <property type="match status" value="1"/>
</dbReference>
<dbReference type="Pfam" id="PF09643">
    <property type="entry name" value="YopX"/>
    <property type="match status" value="1"/>
</dbReference>